<name>A0ABX1B3A0_9ACTN</name>
<feature type="signal peptide" evidence="1">
    <location>
        <begin position="1"/>
        <end position="23"/>
    </location>
</feature>
<proteinExistence type="predicted"/>
<gene>
    <name evidence="3" type="ORF">HCN51_12115</name>
</gene>
<feature type="chain" id="PRO_5046915032" evidence="1">
    <location>
        <begin position="24"/>
        <end position="170"/>
    </location>
</feature>
<dbReference type="RefSeq" id="WP_168009737.1">
    <property type="nucleotide sequence ID" value="NZ_JAATEP010000007.1"/>
</dbReference>
<reference evidence="3 4" key="1">
    <citation type="submission" date="2020-03" db="EMBL/GenBank/DDBJ databases">
        <title>WGS of actinomycetes isolated from Thailand.</title>
        <authorList>
            <person name="Thawai C."/>
        </authorList>
    </citation>
    <scope>NUCLEOTIDE SEQUENCE [LARGE SCALE GENOMIC DNA]</scope>
    <source>
        <strain evidence="3 4">FMUSA5-5</strain>
    </source>
</reference>
<feature type="domain" description="SCP" evidence="2">
    <location>
        <begin position="55"/>
        <end position="167"/>
    </location>
</feature>
<protein>
    <submittedName>
        <fullName evidence="3">CAP domain-containing protein</fullName>
    </submittedName>
</protein>
<dbReference type="EMBL" id="JAATEP010000007">
    <property type="protein sequence ID" value="NJP90184.1"/>
    <property type="molecule type" value="Genomic_DNA"/>
</dbReference>
<dbReference type="InterPro" id="IPR035940">
    <property type="entry name" value="CAP_sf"/>
</dbReference>
<keyword evidence="4" id="KW-1185">Reference proteome</keyword>
<dbReference type="CDD" id="cd05379">
    <property type="entry name" value="CAP_bacterial"/>
    <property type="match status" value="1"/>
</dbReference>
<evidence type="ECO:0000313" key="3">
    <source>
        <dbReference type="EMBL" id="NJP90184.1"/>
    </source>
</evidence>
<dbReference type="SUPFAM" id="SSF55797">
    <property type="entry name" value="PR-1-like"/>
    <property type="match status" value="1"/>
</dbReference>
<organism evidence="3 4">
    <name type="scientific">Nonomuraea composti</name>
    <dbReference type="NCBI Taxonomy" id="2720023"/>
    <lineage>
        <taxon>Bacteria</taxon>
        <taxon>Bacillati</taxon>
        <taxon>Actinomycetota</taxon>
        <taxon>Actinomycetes</taxon>
        <taxon>Streptosporangiales</taxon>
        <taxon>Streptosporangiaceae</taxon>
        <taxon>Nonomuraea</taxon>
    </lineage>
</organism>
<accession>A0ABX1B3A0</accession>
<dbReference type="Proteomes" id="UP000696294">
    <property type="component" value="Unassembled WGS sequence"/>
</dbReference>
<keyword evidence="1" id="KW-0732">Signal</keyword>
<comment type="caution">
    <text evidence="3">The sequence shown here is derived from an EMBL/GenBank/DDBJ whole genome shotgun (WGS) entry which is preliminary data.</text>
</comment>
<evidence type="ECO:0000259" key="2">
    <source>
        <dbReference type="Pfam" id="PF00188"/>
    </source>
</evidence>
<dbReference type="PANTHER" id="PTHR31157">
    <property type="entry name" value="SCP DOMAIN-CONTAINING PROTEIN"/>
    <property type="match status" value="1"/>
</dbReference>
<dbReference type="Gene3D" id="3.40.33.10">
    <property type="entry name" value="CAP"/>
    <property type="match status" value="1"/>
</dbReference>
<evidence type="ECO:0000313" key="4">
    <source>
        <dbReference type="Proteomes" id="UP000696294"/>
    </source>
</evidence>
<dbReference type="InterPro" id="IPR014044">
    <property type="entry name" value="CAP_dom"/>
</dbReference>
<dbReference type="Pfam" id="PF00188">
    <property type="entry name" value="CAP"/>
    <property type="match status" value="1"/>
</dbReference>
<evidence type="ECO:0000256" key="1">
    <source>
        <dbReference type="SAM" id="SignalP"/>
    </source>
</evidence>
<sequence length="170" mass="17857">MRRELQAVACVGCLATLSIPAPAAAGQAPGGAAGQAHGSGARRGFASAAESRVVALTNAARARNGCRPVVHDPKLHLAAERHSADMARRNYFSHTSRDGRTFGQRIKAAGFAFRRAAENIAQGQPTAAAVVKAWLHSPGHRANLLNCAYTHIGVGHHPKGPTWTQDFGAR</sequence>
<dbReference type="PANTHER" id="PTHR31157:SF1">
    <property type="entry name" value="SCP DOMAIN-CONTAINING PROTEIN"/>
    <property type="match status" value="1"/>
</dbReference>